<keyword evidence="9" id="KW-1185">Reference proteome</keyword>
<evidence type="ECO:0000259" key="7">
    <source>
        <dbReference type="PROSITE" id="PS51471"/>
    </source>
</evidence>
<sequence>MGLFSTLSPQAASQLDVIVSGLYSTGFVVLDHVFDDNYLTCLLKELIDLNPQEFKPAGIGREDAYQKNKFVRNDRIHWLDGDESFLSSYLTWAESLRLAVNRRLFLGLYEYECMFAHYPEGAFYKRHIDAFKTGINRRLSTVLYLNPQWGPQDGGELVMYAPDSNRITHQILPTMGRLVVFLSEEFPHEVLPAKRARYSLTGWYRINEGHHPAF</sequence>
<dbReference type="Gene3D" id="2.60.120.620">
    <property type="entry name" value="q2cbj1_9rhob like domain"/>
    <property type="match status" value="1"/>
</dbReference>
<evidence type="ECO:0000256" key="2">
    <source>
        <dbReference type="ARBA" id="ARBA00022723"/>
    </source>
</evidence>
<dbReference type="Proteomes" id="UP000605253">
    <property type="component" value="Unassembled WGS sequence"/>
</dbReference>
<dbReference type="AlphaFoldDB" id="A0A917CS38"/>
<proteinExistence type="predicted"/>
<comment type="caution">
    <text evidence="8">The sequence shown here is derived from an EMBL/GenBank/DDBJ whole genome shotgun (WGS) entry which is preliminary data.</text>
</comment>
<accession>A0A917CS38</accession>
<keyword evidence="3" id="KW-0847">Vitamin C</keyword>
<feature type="domain" description="Fe2OG dioxygenase" evidence="7">
    <location>
        <begin position="109"/>
        <end position="206"/>
    </location>
</feature>
<evidence type="ECO:0000256" key="1">
    <source>
        <dbReference type="ARBA" id="ARBA00001961"/>
    </source>
</evidence>
<gene>
    <name evidence="8" type="ORF">GCM10011365_14890</name>
</gene>
<dbReference type="PANTHER" id="PTHR12907">
    <property type="entry name" value="EGL NINE HOMOLOG-RELATED"/>
    <property type="match status" value="1"/>
</dbReference>
<comment type="cofactor">
    <cofactor evidence="1">
        <name>L-ascorbate</name>
        <dbReference type="ChEBI" id="CHEBI:38290"/>
    </cofactor>
</comment>
<reference evidence="8" key="1">
    <citation type="journal article" date="2014" name="Int. J. Syst. Evol. Microbiol.">
        <title>Complete genome sequence of Corynebacterium casei LMG S-19264T (=DSM 44701T), isolated from a smear-ripened cheese.</title>
        <authorList>
            <consortium name="US DOE Joint Genome Institute (JGI-PGF)"/>
            <person name="Walter F."/>
            <person name="Albersmeier A."/>
            <person name="Kalinowski J."/>
            <person name="Ruckert C."/>
        </authorList>
    </citation>
    <scope>NUCLEOTIDE SEQUENCE</scope>
    <source>
        <strain evidence="8">CGMCC 1.12181</strain>
    </source>
</reference>
<evidence type="ECO:0000256" key="4">
    <source>
        <dbReference type="ARBA" id="ARBA00022964"/>
    </source>
</evidence>
<dbReference type="PROSITE" id="PS51471">
    <property type="entry name" value="FE2OG_OXY"/>
    <property type="match status" value="1"/>
</dbReference>
<dbReference type="GO" id="GO:0031418">
    <property type="term" value="F:L-ascorbic acid binding"/>
    <property type="evidence" value="ECO:0007669"/>
    <property type="project" value="UniProtKB-KW"/>
</dbReference>
<dbReference type="InterPro" id="IPR006620">
    <property type="entry name" value="Pro_4_hyd_alph"/>
</dbReference>
<keyword evidence="5" id="KW-0560">Oxidoreductase</keyword>
<dbReference type="InterPro" id="IPR044862">
    <property type="entry name" value="Pro_4_hyd_alph_FE2OG_OXY"/>
</dbReference>
<protein>
    <submittedName>
        <fullName evidence="8">SM-20</fullName>
    </submittedName>
</protein>
<evidence type="ECO:0000313" key="8">
    <source>
        <dbReference type="EMBL" id="GGF94600.1"/>
    </source>
</evidence>
<evidence type="ECO:0000313" key="9">
    <source>
        <dbReference type="Proteomes" id="UP000605253"/>
    </source>
</evidence>
<reference evidence="8" key="2">
    <citation type="submission" date="2020-09" db="EMBL/GenBank/DDBJ databases">
        <authorList>
            <person name="Sun Q."/>
            <person name="Zhou Y."/>
        </authorList>
    </citation>
    <scope>NUCLEOTIDE SEQUENCE</scope>
    <source>
        <strain evidence="8">CGMCC 1.12181</strain>
    </source>
</reference>
<dbReference type="PANTHER" id="PTHR12907:SF26">
    <property type="entry name" value="HIF PROLYL HYDROXYLASE, ISOFORM C"/>
    <property type="match status" value="1"/>
</dbReference>
<dbReference type="EMBL" id="BMEO01000005">
    <property type="protein sequence ID" value="GGF94600.1"/>
    <property type="molecule type" value="Genomic_DNA"/>
</dbReference>
<evidence type="ECO:0000256" key="5">
    <source>
        <dbReference type="ARBA" id="ARBA00023002"/>
    </source>
</evidence>
<dbReference type="GO" id="GO:0071456">
    <property type="term" value="P:cellular response to hypoxia"/>
    <property type="evidence" value="ECO:0007669"/>
    <property type="project" value="TreeGrafter"/>
</dbReference>
<dbReference type="InterPro" id="IPR051559">
    <property type="entry name" value="HIF_prolyl_hydroxylases"/>
</dbReference>
<dbReference type="Pfam" id="PF13640">
    <property type="entry name" value="2OG-FeII_Oxy_3"/>
    <property type="match status" value="1"/>
</dbReference>
<organism evidence="8 9">
    <name type="scientific">Marinicella pacifica</name>
    <dbReference type="NCBI Taxonomy" id="1171543"/>
    <lineage>
        <taxon>Bacteria</taxon>
        <taxon>Pseudomonadati</taxon>
        <taxon>Pseudomonadota</taxon>
        <taxon>Gammaproteobacteria</taxon>
        <taxon>Lysobacterales</taxon>
        <taxon>Marinicellaceae</taxon>
        <taxon>Marinicella</taxon>
    </lineage>
</organism>
<dbReference type="RefSeq" id="WP_188365085.1">
    <property type="nucleotide sequence ID" value="NZ_BAABJF010000002.1"/>
</dbReference>
<dbReference type="GO" id="GO:0008198">
    <property type="term" value="F:ferrous iron binding"/>
    <property type="evidence" value="ECO:0007669"/>
    <property type="project" value="TreeGrafter"/>
</dbReference>
<name>A0A917CS38_9GAMM</name>
<keyword evidence="6" id="KW-0408">Iron</keyword>
<keyword evidence="2" id="KW-0479">Metal-binding</keyword>
<dbReference type="InterPro" id="IPR005123">
    <property type="entry name" value="Oxoglu/Fe-dep_dioxygenase_dom"/>
</dbReference>
<evidence type="ECO:0000256" key="3">
    <source>
        <dbReference type="ARBA" id="ARBA00022896"/>
    </source>
</evidence>
<dbReference type="GO" id="GO:0031543">
    <property type="term" value="F:peptidyl-proline dioxygenase activity"/>
    <property type="evidence" value="ECO:0007669"/>
    <property type="project" value="TreeGrafter"/>
</dbReference>
<evidence type="ECO:0000256" key="6">
    <source>
        <dbReference type="ARBA" id="ARBA00023004"/>
    </source>
</evidence>
<keyword evidence="4" id="KW-0223">Dioxygenase</keyword>
<dbReference type="SMART" id="SM00702">
    <property type="entry name" value="P4Hc"/>
    <property type="match status" value="1"/>
</dbReference>